<evidence type="ECO:0000256" key="8">
    <source>
        <dbReference type="SAM" id="Phobius"/>
    </source>
</evidence>
<accession>A0A2T4ZBG8</accession>
<evidence type="ECO:0000313" key="10">
    <source>
        <dbReference type="EMBL" id="PTM59217.1"/>
    </source>
</evidence>
<evidence type="ECO:0000256" key="3">
    <source>
        <dbReference type="ARBA" id="ARBA00022618"/>
    </source>
</evidence>
<keyword evidence="6 8" id="KW-0472">Membrane</keyword>
<evidence type="ECO:0000256" key="6">
    <source>
        <dbReference type="ARBA" id="ARBA00023136"/>
    </source>
</evidence>
<reference evidence="10 11" key="1">
    <citation type="submission" date="2018-04" db="EMBL/GenBank/DDBJ databases">
        <title>Genomic Encyclopedia of Archaeal and Bacterial Type Strains, Phase II (KMG-II): from individual species to whole genera.</title>
        <authorList>
            <person name="Goeker M."/>
        </authorList>
    </citation>
    <scope>NUCLEOTIDE SEQUENCE [LARGE SCALE GENOMIC DNA]</scope>
    <source>
        <strain evidence="10 11">DSM 45169</strain>
    </source>
</reference>
<gene>
    <name evidence="10" type="ORF">C8J48_1821</name>
</gene>
<keyword evidence="5 8" id="KW-1133">Transmembrane helix</keyword>
<dbReference type="RefSeq" id="WP_107726016.1">
    <property type="nucleotide sequence ID" value="NZ_PZZP01000001.1"/>
</dbReference>
<dbReference type="InterPro" id="IPR005548">
    <property type="entry name" value="Cell_div_FtsQ/DivIB_C"/>
</dbReference>
<keyword evidence="11" id="KW-1185">Reference proteome</keyword>
<sequence length="239" mass="27261">MEERMRPLPSSTRSRKPPSVTAILSILLFFTGVLILLFLKSPLGEIRDVQIKGNHMVTEEELLQLARLNEGSSYFHWDGEEAEERIAALSEVKEAAITKVFPGTVVIEVKESERVAFWMDGSDAYPVLANGKVLTNRTWSDSLDKPLLKGWKKGEEIDPALARGLADLPKRIQMDLSEIRPGEDATYPDLVQVYTRNNHTVRVRIQDFTEKIPYYSMFRDRPPGTLNLLESTWFDPEKK</sequence>
<dbReference type="PANTHER" id="PTHR37820:SF1">
    <property type="entry name" value="CELL DIVISION PROTEIN FTSQ"/>
    <property type="match status" value="1"/>
</dbReference>
<dbReference type="InterPro" id="IPR013685">
    <property type="entry name" value="POTRA_FtsQ_type"/>
</dbReference>
<organism evidence="10 11">
    <name type="scientific">Desmospora activa DSM 45169</name>
    <dbReference type="NCBI Taxonomy" id="1121389"/>
    <lineage>
        <taxon>Bacteria</taxon>
        <taxon>Bacillati</taxon>
        <taxon>Bacillota</taxon>
        <taxon>Bacilli</taxon>
        <taxon>Bacillales</taxon>
        <taxon>Thermoactinomycetaceae</taxon>
        <taxon>Desmospora</taxon>
    </lineage>
</organism>
<evidence type="ECO:0000256" key="7">
    <source>
        <dbReference type="ARBA" id="ARBA00023306"/>
    </source>
</evidence>
<dbReference type="Gene3D" id="3.40.50.10960">
    <property type="match status" value="1"/>
</dbReference>
<dbReference type="InterPro" id="IPR034746">
    <property type="entry name" value="POTRA"/>
</dbReference>
<dbReference type="Proteomes" id="UP000241639">
    <property type="component" value="Unassembled WGS sequence"/>
</dbReference>
<evidence type="ECO:0000256" key="5">
    <source>
        <dbReference type="ARBA" id="ARBA00022989"/>
    </source>
</evidence>
<dbReference type="PANTHER" id="PTHR37820">
    <property type="entry name" value="CELL DIVISION PROTEIN DIVIB"/>
    <property type="match status" value="1"/>
</dbReference>
<evidence type="ECO:0000259" key="9">
    <source>
        <dbReference type="PROSITE" id="PS51779"/>
    </source>
</evidence>
<evidence type="ECO:0000256" key="4">
    <source>
        <dbReference type="ARBA" id="ARBA00022692"/>
    </source>
</evidence>
<dbReference type="Gene3D" id="3.10.20.310">
    <property type="entry name" value="membrane protein fhac"/>
    <property type="match status" value="1"/>
</dbReference>
<feature type="transmembrane region" description="Helical" evidence="8">
    <location>
        <begin position="20"/>
        <end position="39"/>
    </location>
</feature>
<dbReference type="OrthoDB" id="1819027at2"/>
<feature type="domain" description="POTRA" evidence="9">
    <location>
        <begin position="44"/>
        <end position="114"/>
    </location>
</feature>
<proteinExistence type="predicted"/>
<comment type="caution">
    <text evidence="10">The sequence shown here is derived from an EMBL/GenBank/DDBJ whole genome shotgun (WGS) entry which is preliminary data.</text>
</comment>
<name>A0A2T4ZBG8_9BACL</name>
<keyword evidence="7" id="KW-0131">Cell cycle</keyword>
<comment type="subcellular location">
    <subcellularLocation>
        <location evidence="1">Membrane</location>
    </subcellularLocation>
</comment>
<evidence type="ECO:0000256" key="2">
    <source>
        <dbReference type="ARBA" id="ARBA00022475"/>
    </source>
</evidence>
<dbReference type="InterPro" id="IPR050487">
    <property type="entry name" value="FtsQ_DivIB"/>
</dbReference>
<dbReference type="Pfam" id="PF08478">
    <property type="entry name" value="POTRA_1"/>
    <property type="match status" value="1"/>
</dbReference>
<dbReference type="GO" id="GO:0005886">
    <property type="term" value="C:plasma membrane"/>
    <property type="evidence" value="ECO:0007669"/>
    <property type="project" value="TreeGrafter"/>
</dbReference>
<dbReference type="AlphaFoldDB" id="A0A2T4ZBG8"/>
<dbReference type="GO" id="GO:0051301">
    <property type="term" value="P:cell division"/>
    <property type="evidence" value="ECO:0007669"/>
    <property type="project" value="UniProtKB-KW"/>
</dbReference>
<evidence type="ECO:0000313" key="11">
    <source>
        <dbReference type="Proteomes" id="UP000241639"/>
    </source>
</evidence>
<evidence type="ECO:0000256" key="1">
    <source>
        <dbReference type="ARBA" id="ARBA00004370"/>
    </source>
</evidence>
<keyword evidence="4 8" id="KW-0812">Transmembrane</keyword>
<protein>
    <submittedName>
        <fullName evidence="10">Cell division protein FtsQ</fullName>
    </submittedName>
</protein>
<keyword evidence="3 10" id="KW-0132">Cell division</keyword>
<dbReference type="EMBL" id="PZZP01000001">
    <property type="protein sequence ID" value="PTM59217.1"/>
    <property type="molecule type" value="Genomic_DNA"/>
</dbReference>
<keyword evidence="2" id="KW-1003">Cell membrane</keyword>
<dbReference type="PROSITE" id="PS51779">
    <property type="entry name" value="POTRA"/>
    <property type="match status" value="1"/>
</dbReference>
<dbReference type="Pfam" id="PF03799">
    <property type="entry name" value="FtsQ_DivIB_C"/>
    <property type="match status" value="1"/>
</dbReference>